<dbReference type="PANTHER" id="PTHR33269">
    <property type="entry name" value="NADH-UBIQUINONE OXIDOREDUCTASE CHAIN 6"/>
    <property type="match status" value="1"/>
</dbReference>
<feature type="region of interest" description="Disordered" evidence="1">
    <location>
        <begin position="193"/>
        <end position="233"/>
    </location>
</feature>
<accession>A0A6J7F9S9</accession>
<dbReference type="GO" id="GO:0008137">
    <property type="term" value="F:NADH dehydrogenase (ubiquinone) activity"/>
    <property type="evidence" value="ECO:0007669"/>
    <property type="project" value="InterPro"/>
</dbReference>
<feature type="transmembrane region" description="Helical" evidence="2">
    <location>
        <begin position="147"/>
        <end position="168"/>
    </location>
</feature>
<evidence type="ECO:0000256" key="1">
    <source>
        <dbReference type="SAM" id="MobiDB-lite"/>
    </source>
</evidence>
<dbReference type="InterPro" id="IPR042106">
    <property type="entry name" value="Nuo/plastoQ_OxRdtase_6_NuoJ"/>
</dbReference>
<dbReference type="Pfam" id="PF00499">
    <property type="entry name" value="Oxidored_q3"/>
    <property type="match status" value="1"/>
</dbReference>
<evidence type="ECO:0000256" key="2">
    <source>
        <dbReference type="SAM" id="Phobius"/>
    </source>
</evidence>
<feature type="transmembrane region" description="Helical" evidence="2">
    <location>
        <begin position="97"/>
        <end position="116"/>
    </location>
</feature>
<sequence length="233" mass="24382">MRVEMFTFLLTAAICLAGSAGVVLLRNPVHNALSLVATLFGVAVLFIQQGAYFLAAIQVIVYAGAIVILFLFVIMLLGVDRAEGFDRDPILGQRPAAIAVAVAILGLSLTALLSVGSRVTGQASTLAAIDGSEPNINALAKVLFTDYVFAFEITSVLLTVAVVGAVVLSRKAGPAIDLGEFPEGTTADLLEARHAAKTQRHEAEGDDSQGDDLEGDDPDDGDAEDETTQEALR</sequence>
<gene>
    <name evidence="3" type="ORF">UFOPK2766_01460</name>
    <name evidence="4" type="ORF">UFOPK3519_00349</name>
</gene>
<keyword evidence="2" id="KW-0472">Membrane</keyword>
<dbReference type="EMBL" id="CAFBMG010000016">
    <property type="protein sequence ID" value="CAB4892197.1"/>
    <property type="molecule type" value="Genomic_DNA"/>
</dbReference>
<dbReference type="EMBL" id="CAEZYU010000068">
    <property type="protein sequence ID" value="CAB4747709.1"/>
    <property type="molecule type" value="Genomic_DNA"/>
</dbReference>
<dbReference type="Gene3D" id="1.20.120.1200">
    <property type="entry name" value="NADH-ubiquinone/plastoquinone oxidoreductase chain 6, subunit NuoJ"/>
    <property type="match status" value="1"/>
</dbReference>
<feature type="transmembrane region" description="Helical" evidence="2">
    <location>
        <begin position="32"/>
        <end position="53"/>
    </location>
</feature>
<keyword evidence="2" id="KW-1133">Transmembrane helix</keyword>
<proteinExistence type="predicted"/>
<evidence type="ECO:0000313" key="3">
    <source>
        <dbReference type="EMBL" id="CAB4747709.1"/>
    </source>
</evidence>
<dbReference type="InterPro" id="IPR001457">
    <property type="entry name" value="NADH_UbQ/plastoQ_OxRdtase_su6"/>
</dbReference>
<feature type="compositionally biased region" description="Acidic residues" evidence="1">
    <location>
        <begin position="204"/>
        <end position="233"/>
    </location>
</feature>
<feature type="transmembrane region" description="Helical" evidence="2">
    <location>
        <begin position="6"/>
        <end position="25"/>
    </location>
</feature>
<dbReference type="PANTHER" id="PTHR33269:SF19">
    <property type="entry name" value="NADH-QUINONE OXIDOREDUCTASE SUBUNIT J"/>
    <property type="match status" value="1"/>
</dbReference>
<feature type="compositionally biased region" description="Basic and acidic residues" evidence="1">
    <location>
        <begin position="193"/>
        <end position="203"/>
    </location>
</feature>
<keyword evidence="2" id="KW-0812">Transmembrane</keyword>
<evidence type="ECO:0000313" key="4">
    <source>
        <dbReference type="EMBL" id="CAB4892197.1"/>
    </source>
</evidence>
<feature type="transmembrane region" description="Helical" evidence="2">
    <location>
        <begin position="59"/>
        <end position="77"/>
    </location>
</feature>
<dbReference type="AlphaFoldDB" id="A0A6J7F9S9"/>
<name>A0A6J7F9S9_9ZZZZ</name>
<protein>
    <submittedName>
        <fullName evidence="4">Unannotated protein</fullName>
    </submittedName>
</protein>
<organism evidence="4">
    <name type="scientific">freshwater metagenome</name>
    <dbReference type="NCBI Taxonomy" id="449393"/>
    <lineage>
        <taxon>unclassified sequences</taxon>
        <taxon>metagenomes</taxon>
        <taxon>ecological metagenomes</taxon>
    </lineage>
</organism>
<reference evidence="4" key="1">
    <citation type="submission" date="2020-05" db="EMBL/GenBank/DDBJ databases">
        <authorList>
            <person name="Chiriac C."/>
            <person name="Salcher M."/>
            <person name="Ghai R."/>
            <person name="Kavagutti S V."/>
        </authorList>
    </citation>
    <scope>NUCLEOTIDE SEQUENCE</scope>
</reference>